<dbReference type="FunFam" id="1.10.20.10:FF:000011">
    <property type="entry name" value="Transcription initiation factor TFIID subunit 12"/>
    <property type="match status" value="1"/>
</dbReference>
<evidence type="ECO:0000256" key="6">
    <source>
        <dbReference type="SAM" id="MobiDB-lite"/>
    </source>
</evidence>
<dbReference type="InterPro" id="IPR003228">
    <property type="entry name" value="TFIID_TAF12_dom"/>
</dbReference>
<feature type="compositionally biased region" description="Polar residues" evidence="6">
    <location>
        <begin position="482"/>
        <end position="510"/>
    </location>
</feature>
<dbReference type="Proteomes" id="UP001605036">
    <property type="component" value="Unassembled WGS sequence"/>
</dbReference>
<feature type="compositionally biased region" description="Low complexity" evidence="6">
    <location>
        <begin position="255"/>
        <end position="323"/>
    </location>
</feature>
<dbReference type="Pfam" id="PF03847">
    <property type="entry name" value="TFIID_20kDa"/>
    <property type="match status" value="1"/>
</dbReference>
<feature type="region of interest" description="Disordered" evidence="6">
    <location>
        <begin position="1"/>
        <end position="191"/>
    </location>
</feature>
<feature type="compositionally biased region" description="Polar residues" evidence="6">
    <location>
        <begin position="223"/>
        <end position="234"/>
    </location>
</feature>
<evidence type="ECO:0000313" key="8">
    <source>
        <dbReference type="EMBL" id="KAL2621115.1"/>
    </source>
</evidence>
<dbReference type="EMBL" id="JBHFFA010000006">
    <property type="protein sequence ID" value="KAL2621115.1"/>
    <property type="molecule type" value="Genomic_DNA"/>
</dbReference>
<gene>
    <name evidence="8" type="ORF">R1flu_001320</name>
</gene>
<dbReference type="InterPro" id="IPR037794">
    <property type="entry name" value="TAF12"/>
</dbReference>
<sequence>MDGQAQASAGTPQVTSSPTSAVTPASGQGSSSATGSGLASSVGSGLGAMNSTSGASSSPSAINTSASLQNPQSQQQIPGSTAATQPSMISHQGAMQNYQQNMQQGNPSSHLQSSAGGQTLGLSANAQHQPQQQQSLHSGQQGLSQNQQHINQNQQQQRQAQYAQNLSISSQGQQGSSMQQGVSASQSLQTMQRSASNQRLLLQQSAAGVSVMRGQSMMPAGAQFNQQPPSTSLSAGALPVSSPGAASMPSSTSIQQQQHHQQQQQQQQQLLALRNNQNQQQQNSLASQQRSQQATQQTGQLPQQNQHVLQSQVAAQNQSLQQQLPSTRPGLYSQAQQSGASAYHHMSQAAGRLNSSGTVPQSQSAGLPNILNVPGAQNFVGLQSQLTSSQQQTLQARQKQAQGQASHFQVGSTSAQRVVQTSGAMSMMGTGAITPSGNMASQLARTAPLTSQQQRMQQAATRPQQAAQQQQAHLPSQAASRVPSTGSLATQMQGPPHNTQNSSMVSQTQQWLPAGQMKPLHSQTSGVAYHTTPVTGQASLQQNLQAMQHVRAQQQQQTTAQPQQQVLQQQQQQQQQPGQQLPPASAAPAAPQQTPVAQQQPQQQTLQSTQQAPQQQATQQQRPQAAASQRPATPNGPQAATVPSTTTGAGSKPGDPNAQILGKRSIQDLVSQIDPNEKLDPDVEDVLLDIADDFVQSVTSFACSLAKHRKGNVLEVKDVLLHLERNWHLTIPGFSGEEYRAYKRPTISETHKQRLAVVKKSVAAVQQIQETVNMKNSSGAPVADKANPASQPSKAATTAPLTSPRVPRA</sequence>
<feature type="compositionally biased region" description="Low complexity" evidence="6">
    <location>
        <begin position="565"/>
        <end position="633"/>
    </location>
</feature>
<feature type="region of interest" description="Disordered" evidence="6">
    <location>
        <begin position="446"/>
        <end position="510"/>
    </location>
</feature>
<feature type="compositionally biased region" description="Low complexity" evidence="6">
    <location>
        <begin position="123"/>
        <end position="187"/>
    </location>
</feature>
<comment type="caution">
    <text evidence="8">The sequence shown here is derived from an EMBL/GenBank/DDBJ whole genome shotgun (WGS) entry which is preliminary data.</text>
</comment>
<dbReference type="AlphaFoldDB" id="A0ABD1Y316"/>
<protein>
    <recommendedName>
        <fullName evidence="7">Transcription initiation factor TFIID subunit 12 domain-containing protein</fullName>
    </recommendedName>
</protein>
<keyword evidence="9" id="KW-1185">Reference proteome</keyword>
<dbReference type="PANTHER" id="PTHR12264:SF21">
    <property type="entry name" value="TRANSCRIPTION INITIATION FACTOR TFIID SUBUNIT 12"/>
    <property type="match status" value="1"/>
</dbReference>
<dbReference type="SUPFAM" id="SSF47113">
    <property type="entry name" value="Histone-fold"/>
    <property type="match status" value="1"/>
</dbReference>
<dbReference type="InterPro" id="IPR009072">
    <property type="entry name" value="Histone-fold"/>
</dbReference>
<feature type="region of interest" description="Disordered" evidence="6">
    <location>
        <begin position="565"/>
        <end position="659"/>
    </location>
</feature>
<evidence type="ECO:0000256" key="1">
    <source>
        <dbReference type="ARBA" id="ARBA00004123"/>
    </source>
</evidence>
<feature type="compositionally biased region" description="Polar residues" evidence="6">
    <location>
        <begin position="788"/>
        <end position="801"/>
    </location>
</feature>
<feature type="domain" description="Transcription initiation factor TFIID subunit 12" evidence="7">
    <location>
        <begin position="662"/>
        <end position="729"/>
    </location>
</feature>
<comment type="similarity">
    <text evidence="2">Belongs to the TAF12 family.</text>
</comment>
<organism evidence="8 9">
    <name type="scientific">Riccia fluitans</name>
    <dbReference type="NCBI Taxonomy" id="41844"/>
    <lineage>
        <taxon>Eukaryota</taxon>
        <taxon>Viridiplantae</taxon>
        <taxon>Streptophyta</taxon>
        <taxon>Embryophyta</taxon>
        <taxon>Marchantiophyta</taxon>
        <taxon>Marchantiopsida</taxon>
        <taxon>Marchantiidae</taxon>
        <taxon>Marchantiales</taxon>
        <taxon>Ricciaceae</taxon>
        <taxon>Riccia</taxon>
    </lineage>
</organism>
<dbReference type="PANTHER" id="PTHR12264">
    <property type="entry name" value="TRANSCRIPTION INITIATION FACTOR TFIID SUBUNIT 12"/>
    <property type="match status" value="1"/>
</dbReference>
<name>A0ABD1Y316_9MARC</name>
<evidence type="ECO:0000256" key="2">
    <source>
        <dbReference type="ARBA" id="ARBA00007530"/>
    </source>
</evidence>
<proteinExistence type="inferred from homology"/>
<feature type="compositionally biased region" description="Polar residues" evidence="6">
    <location>
        <begin position="107"/>
        <end position="122"/>
    </location>
</feature>
<feature type="compositionally biased region" description="Low complexity" evidence="6">
    <location>
        <begin position="449"/>
        <end position="479"/>
    </location>
</feature>
<feature type="compositionally biased region" description="Polar residues" evidence="6">
    <location>
        <begin position="635"/>
        <end position="649"/>
    </location>
</feature>
<dbReference type="CDD" id="cd07981">
    <property type="entry name" value="HFD_TAF12"/>
    <property type="match status" value="1"/>
</dbReference>
<feature type="compositionally biased region" description="Polar residues" evidence="6">
    <location>
        <begin position="68"/>
        <end position="90"/>
    </location>
</feature>
<feature type="compositionally biased region" description="Polar residues" evidence="6">
    <location>
        <begin position="353"/>
        <end position="366"/>
    </location>
</feature>
<comment type="subcellular location">
    <subcellularLocation>
        <location evidence="1">Nucleus</location>
    </subcellularLocation>
</comment>
<dbReference type="GO" id="GO:0005634">
    <property type="term" value="C:nucleus"/>
    <property type="evidence" value="ECO:0007669"/>
    <property type="project" value="UniProtKB-SubCell"/>
</dbReference>
<feature type="compositionally biased region" description="Low complexity" evidence="6">
    <location>
        <begin position="11"/>
        <end position="67"/>
    </location>
</feature>
<evidence type="ECO:0000259" key="7">
    <source>
        <dbReference type="Pfam" id="PF03847"/>
    </source>
</evidence>
<keyword evidence="5" id="KW-0539">Nucleus</keyword>
<evidence type="ECO:0000256" key="3">
    <source>
        <dbReference type="ARBA" id="ARBA00023015"/>
    </source>
</evidence>
<keyword evidence="4" id="KW-0804">Transcription</keyword>
<dbReference type="Gene3D" id="1.10.20.10">
    <property type="entry name" value="Histone, subunit A"/>
    <property type="match status" value="1"/>
</dbReference>
<evidence type="ECO:0000313" key="9">
    <source>
        <dbReference type="Proteomes" id="UP001605036"/>
    </source>
</evidence>
<feature type="region of interest" description="Disordered" evidence="6">
    <location>
        <begin position="774"/>
        <end position="809"/>
    </location>
</feature>
<keyword evidence="3" id="KW-0805">Transcription regulation</keyword>
<accession>A0ABD1Y316</accession>
<reference evidence="8 9" key="1">
    <citation type="submission" date="2024-09" db="EMBL/GenBank/DDBJ databases">
        <title>Chromosome-scale assembly of Riccia fluitans.</title>
        <authorList>
            <person name="Paukszto L."/>
            <person name="Sawicki J."/>
            <person name="Karawczyk K."/>
            <person name="Piernik-Szablinska J."/>
            <person name="Szczecinska M."/>
            <person name="Mazdziarz M."/>
        </authorList>
    </citation>
    <scope>NUCLEOTIDE SEQUENCE [LARGE SCALE GENOMIC DNA]</scope>
    <source>
        <strain evidence="8">Rf_01</strain>
        <tissue evidence="8">Aerial parts of the thallus</tissue>
    </source>
</reference>
<evidence type="ECO:0000256" key="4">
    <source>
        <dbReference type="ARBA" id="ARBA00023163"/>
    </source>
</evidence>
<feature type="region of interest" description="Disordered" evidence="6">
    <location>
        <begin position="220"/>
        <end position="370"/>
    </location>
</feature>
<feature type="compositionally biased region" description="Polar residues" evidence="6">
    <location>
        <begin position="1"/>
        <end position="10"/>
    </location>
</feature>
<feature type="compositionally biased region" description="Low complexity" evidence="6">
    <location>
        <begin position="92"/>
        <end position="106"/>
    </location>
</feature>
<evidence type="ECO:0000256" key="5">
    <source>
        <dbReference type="ARBA" id="ARBA00023242"/>
    </source>
</evidence>